<reference evidence="2" key="1">
    <citation type="submission" date="2018-02" db="EMBL/GenBank/DDBJ databases">
        <title>Rhizophora mucronata_Transcriptome.</title>
        <authorList>
            <person name="Meera S.P."/>
            <person name="Sreeshan A."/>
            <person name="Augustine A."/>
        </authorList>
    </citation>
    <scope>NUCLEOTIDE SEQUENCE</scope>
    <source>
        <tissue evidence="2">Leaf</tissue>
    </source>
</reference>
<evidence type="ECO:0000313" key="2">
    <source>
        <dbReference type="EMBL" id="MBX17888.1"/>
    </source>
</evidence>
<dbReference type="Gene3D" id="1.25.40.20">
    <property type="entry name" value="Ankyrin repeat-containing domain"/>
    <property type="match status" value="1"/>
</dbReference>
<organism evidence="2">
    <name type="scientific">Rhizophora mucronata</name>
    <name type="common">Asiatic mangrove</name>
    <dbReference type="NCBI Taxonomy" id="61149"/>
    <lineage>
        <taxon>Eukaryota</taxon>
        <taxon>Viridiplantae</taxon>
        <taxon>Streptophyta</taxon>
        <taxon>Embryophyta</taxon>
        <taxon>Tracheophyta</taxon>
        <taxon>Spermatophyta</taxon>
        <taxon>Magnoliopsida</taxon>
        <taxon>eudicotyledons</taxon>
        <taxon>Gunneridae</taxon>
        <taxon>Pentapetalae</taxon>
        <taxon>rosids</taxon>
        <taxon>fabids</taxon>
        <taxon>Malpighiales</taxon>
        <taxon>Rhizophoraceae</taxon>
        <taxon>Rhizophora</taxon>
    </lineage>
</organism>
<accession>A0A2P2LIS2</accession>
<dbReference type="EMBL" id="GGEC01037404">
    <property type="protein sequence ID" value="MBX17888.1"/>
    <property type="molecule type" value="Transcribed_RNA"/>
</dbReference>
<name>A0A2P2LIS2_RHIMU</name>
<dbReference type="InterPro" id="IPR036770">
    <property type="entry name" value="Ankyrin_rpt-contain_sf"/>
</dbReference>
<evidence type="ECO:0000256" key="1">
    <source>
        <dbReference type="SAM" id="Phobius"/>
    </source>
</evidence>
<keyword evidence="1" id="KW-0812">Transmembrane</keyword>
<sequence length="495" mass="55364">MTWDELCRDLSSSLSRLLDVSDNTFWTTGWVYVRVQHQVAFVYNGRTILDTSLSLRNNSYSKIVSVNPIAISASERVQIFVKGFNLSQPGTRLLCAVEGNYLAQENSVEDVVSSCKGYDELQCVSFCCSIPTVIGRGFIEIEDFGFSGSFFPFIVAEEDVCLEIRMLESALEFNGTDADIEGARKMEVKNQALDFIHEMGWLLHRIQLKSRLGHSDPNVGLFPLRRFKSLVEFSVDHEWCAVVKKLLNILFDGIAGTGEFSSLNLALLEMGLLHRAVRRNSRTLVELLLRYVPDNLGPQDKVLVGGTQDRFLFKPNLVGPGGWTPLHIAAGKDGSEGVLDALTDDPGKVGTEAWKNARDSTGFTPEDYARLRGHYSYIHLVQKKINKRPAVGQVVLDFLETHSDSNINQKQTEGLASSLEIGQTTMRPDQHWCKRCHQKLAYGTARRSLLYRPAMLSMVAIAAVCVCVALFFKSSPEVVYVSNPFRWELLDYGTS</sequence>
<dbReference type="Pfam" id="PF26102">
    <property type="entry name" value="Ig_SPL7"/>
    <property type="match status" value="1"/>
</dbReference>
<keyword evidence="1" id="KW-0472">Membrane</keyword>
<keyword evidence="1" id="KW-1133">Transmembrane helix</keyword>
<dbReference type="SUPFAM" id="SSF48403">
    <property type="entry name" value="Ankyrin repeat"/>
    <property type="match status" value="1"/>
</dbReference>
<feature type="transmembrane region" description="Helical" evidence="1">
    <location>
        <begin position="449"/>
        <end position="472"/>
    </location>
</feature>
<proteinExistence type="predicted"/>
<dbReference type="AlphaFoldDB" id="A0A2P2LIS2"/>
<protein>
    <submittedName>
        <fullName evidence="2">Uncharacterized protein MANES_01G233400</fullName>
    </submittedName>
</protein>